<sequence length="594" mass="67640">MEWTRDRGLRSSDECEKFPMLYDTKSPNYHNKHLRENALQVWRQRRKFKGTGKREIPEKFRPSATSSDTIPTREKLRNEPAWNRARFDQELRKSFCSPGGFDVYNIETAMPKIDLEAIEAHLRAAREEERRLGSPLVDERPIMNAVKNWVVFVVIWTNRTMVSSNTDTKRTSVLAVVDIGPCHTIPYKARLWSDSRRVRSRILARGNRARQLSLVGGGRGGLVVRLLAFHRSEPGLIPGCVAPAYLHVEIVPDDATVRRVFSVISPPPLRIPALLHTHLTSPSSALKTSMPSNRATSTNPLFARTTPQDYFLWGHTKGFICHAFVESEEELLARVTAATDLGRPGIGEDEDKQRTVYCICGRGQHVMWWCFVCRGETFLQDVLPGCLEGVPSDAREAMWFQQDGVPPRRYMLQRRAACEADATVADGLNTRFEQRHRIDTLHILDDSAPIAEFQGNKKRIPYNQMRVNTGATAKEQTSEVQLHKRLWSLAYRRQHGVVTTLKSLTKDDKGQLCTAGRIHTSSARPRPSVTSPWQCRDRWPYELTAWTNNWTTANVSTKGRRRRSIAADAVQLCVCELRRLSKYADSLALIPLKH</sequence>
<dbReference type="EMBL" id="JARBHB010000007">
    <property type="protein sequence ID" value="KAJ8878537.1"/>
    <property type="molecule type" value="Genomic_DNA"/>
</dbReference>
<proteinExistence type="predicted"/>
<dbReference type="Proteomes" id="UP001159363">
    <property type="component" value="Chromosome 6"/>
</dbReference>
<evidence type="ECO:0000313" key="2">
    <source>
        <dbReference type="Proteomes" id="UP001159363"/>
    </source>
</evidence>
<protein>
    <submittedName>
        <fullName evidence="1">Uncharacterized protein</fullName>
    </submittedName>
</protein>
<evidence type="ECO:0000313" key="1">
    <source>
        <dbReference type="EMBL" id="KAJ8878537.1"/>
    </source>
</evidence>
<organism evidence="1 2">
    <name type="scientific">Dryococelus australis</name>
    <dbReference type="NCBI Taxonomy" id="614101"/>
    <lineage>
        <taxon>Eukaryota</taxon>
        <taxon>Metazoa</taxon>
        <taxon>Ecdysozoa</taxon>
        <taxon>Arthropoda</taxon>
        <taxon>Hexapoda</taxon>
        <taxon>Insecta</taxon>
        <taxon>Pterygota</taxon>
        <taxon>Neoptera</taxon>
        <taxon>Polyneoptera</taxon>
        <taxon>Phasmatodea</taxon>
        <taxon>Verophasmatodea</taxon>
        <taxon>Anareolatae</taxon>
        <taxon>Phasmatidae</taxon>
        <taxon>Eurycanthinae</taxon>
        <taxon>Dryococelus</taxon>
    </lineage>
</organism>
<name>A0ABQ9H2K6_9NEOP</name>
<gene>
    <name evidence="1" type="ORF">PR048_019115</name>
</gene>
<accession>A0ABQ9H2K6</accession>
<comment type="caution">
    <text evidence="1">The sequence shown here is derived from an EMBL/GenBank/DDBJ whole genome shotgun (WGS) entry which is preliminary data.</text>
</comment>
<reference evidence="1 2" key="1">
    <citation type="submission" date="2023-02" db="EMBL/GenBank/DDBJ databases">
        <title>LHISI_Scaffold_Assembly.</title>
        <authorList>
            <person name="Stuart O.P."/>
            <person name="Cleave R."/>
            <person name="Magrath M.J.L."/>
            <person name="Mikheyev A.S."/>
        </authorList>
    </citation>
    <scope>NUCLEOTIDE SEQUENCE [LARGE SCALE GENOMIC DNA]</scope>
    <source>
        <strain evidence="1">Daus_M_001</strain>
        <tissue evidence="1">Leg muscle</tissue>
    </source>
</reference>
<keyword evidence="2" id="KW-1185">Reference proteome</keyword>